<feature type="domain" description="DUF559" evidence="1">
    <location>
        <begin position="13"/>
        <end position="117"/>
    </location>
</feature>
<dbReference type="Gene3D" id="3.40.960.10">
    <property type="entry name" value="VSR Endonuclease"/>
    <property type="match status" value="1"/>
</dbReference>
<evidence type="ECO:0000313" key="2">
    <source>
        <dbReference type="EMBL" id="OGY33284.1"/>
    </source>
</evidence>
<dbReference type="Pfam" id="PF04480">
    <property type="entry name" value="DUF559"/>
    <property type="match status" value="1"/>
</dbReference>
<dbReference type="PANTHER" id="PTHR38590:SF1">
    <property type="entry name" value="BLL0828 PROTEIN"/>
    <property type="match status" value="1"/>
</dbReference>
<protein>
    <recommendedName>
        <fullName evidence="1">DUF559 domain-containing protein</fullName>
    </recommendedName>
</protein>
<dbReference type="InterPro" id="IPR007569">
    <property type="entry name" value="DUF559"/>
</dbReference>
<proteinExistence type="predicted"/>
<dbReference type="Proteomes" id="UP000177528">
    <property type="component" value="Unassembled WGS sequence"/>
</dbReference>
<dbReference type="InterPro" id="IPR047216">
    <property type="entry name" value="Endonuclease_DUF559_bact"/>
</dbReference>
<dbReference type="PANTHER" id="PTHR38590">
    <property type="entry name" value="BLL0828 PROTEIN"/>
    <property type="match status" value="1"/>
</dbReference>
<dbReference type="SUPFAM" id="SSF52980">
    <property type="entry name" value="Restriction endonuclease-like"/>
    <property type="match status" value="1"/>
</dbReference>
<comment type="caution">
    <text evidence="2">The sequence shown here is derived from an EMBL/GenBank/DDBJ whole genome shotgun (WGS) entry which is preliminary data.</text>
</comment>
<evidence type="ECO:0000313" key="3">
    <source>
        <dbReference type="Proteomes" id="UP000177528"/>
    </source>
</evidence>
<accession>A0A1G1X006</accession>
<gene>
    <name evidence="2" type="ORF">A3D99_03070</name>
</gene>
<dbReference type="EMBL" id="MHHR01000032">
    <property type="protein sequence ID" value="OGY33284.1"/>
    <property type="molecule type" value="Genomic_DNA"/>
</dbReference>
<organism evidence="2 3">
    <name type="scientific">Candidatus Andersenbacteria bacterium RIFCSPHIGHO2_12_FULL_45_11</name>
    <dbReference type="NCBI Taxonomy" id="1797281"/>
    <lineage>
        <taxon>Bacteria</taxon>
        <taxon>Candidatus Anderseniibacteriota</taxon>
    </lineage>
</organism>
<dbReference type="AlphaFoldDB" id="A0A1G1X006"/>
<sequence>MKHVFNTKDVTFIRQQLRNQMPKPELVIWKLLRGRQLKGFKFRRQFSIGRYVLDFYCPKLKLGIEIDGESHYTTEGKANDIIRQEVIENFDVTLLRFTNTDVMENSEGVILEIMKHLP</sequence>
<evidence type="ECO:0000259" key="1">
    <source>
        <dbReference type="Pfam" id="PF04480"/>
    </source>
</evidence>
<reference evidence="2 3" key="1">
    <citation type="journal article" date="2016" name="Nat. Commun.">
        <title>Thousands of microbial genomes shed light on interconnected biogeochemical processes in an aquifer system.</title>
        <authorList>
            <person name="Anantharaman K."/>
            <person name="Brown C.T."/>
            <person name="Hug L.A."/>
            <person name="Sharon I."/>
            <person name="Castelle C.J."/>
            <person name="Probst A.J."/>
            <person name="Thomas B.C."/>
            <person name="Singh A."/>
            <person name="Wilkins M.J."/>
            <person name="Karaoz U."/>
            <person name="Brodie E.L."/>
            <person name="Williams K.H."/>
            <person name="Hubbard S.S."/>
            <person name="Banfield J.F."/>
        </authorList>
    </citation>
    <scope>NUCLEOTIDE SEQUENCE [LARGE SCALE GENOMIC DNA]</scope>
</reference>
<name>A0A1G1X006_9BACT</name>
<dbReference type="InterPro" id="IPR011335">
    <property type="entry name" value="Restrct_endonuc-II-like"/>
</dbReference>
<dbReference type="CDD" id="cd01038">
    <property type="entry name" value="Endonuclease_DUF559"/>
    <property type="match status" value="1"/>
</dbReference>